<accession>A0A3N6MDI0</accession>
<dbReference type="EMBL" id="REGA01000020">
    <property type="protein sequence ID" value="RQG91856.1"/>
    <property type="molecule type" value="Genomic_DNA"/>
</dbReference>
<protein>
    <recommendedName>
        <fullName evidence="3">ArsR family transcriptional regulator</fullName>
    </recommendedName>
</protein>
<comment type="caution">
    <text evidence="1">The sequence shown here is derived from an EMBL/GenBank/DDBJ whole genome shotgun (WGS) entry which is preliminary data.</text>
</comment>
<name>A0A3N6MDI0_NATCH</name>
<gene>
    <name evidence="1" type="ORF">EA473_18420</name>
</gene>
<sequence length="105" mass="12175">MHDDLYAVLSNVHRRHLLFALLENIPRTQVLSDLDTPPDTALVDETNRIEYDHVHLPKLADYGFIEWSHGTDRVERGPRFDEIEPTLELLAAHHEGLQDSDILQR</sequence>
<keyword evidence="2" id="KW-1185">Reference proteome</keyword>
<reference evidence="1 2" key="1">
    <citation type="submission" date="2018-10" db="EMBL/GenBank/DDBJ databases">
        <title>Natrarchaeobius chitinivorans gen. nov., sp. nov., and Natrarchaeobius haloalkaliphilus sp. nov., alkaliphilic, chitin-utilizing haloarchaea from hypersaline alkaline lakes.</title>
        <authorList>
            <person name="Sorokin D.Y."/>
            <person name="Elcheninov A.G."/>
            <person name="Kostrikina N.A."/>
            <person name="Bale N.J."/>
            <person name="Sinninghe Damste J.S."/>
            <person name="Khijniak T.V."/>
            <person name="Kublanov I.V."/>
            <person name="Toshchakov S.V."/>
        </authorList>
    </citation>
    <scope>NUCLEOTIDE SEQUENCE [LARGE SCALE GENOMIC DNA]</scope>
    <source>
        <strain evidence="1 2">AArcht4T</strain>
    </source>
</reference>
<evidence type="ECO:0008006" key="3">
    <source>
        <dbReference type="Google" id="ProtNLM"/>
    </source>
</evidence>
<evidence type="ECO:0000313" key="2">
    <source>
        <dbReference type="Proteomes" id="UP000282323"/>
    </source>
</evidence>
<dbReference type="AlphaFoldDB" id="A0A3N6MDI0"/>
<organism evidence="1 2">
    <name type="scientific">Natrarchaeobius chitinivorans</name>
    <dbReference type="NCBI Taxonomy" id="1679083"/>
    <lineage>
        <taxon>Archaea</taxon>
        <taxon>Methanobacteriati</taxon>
        <taxon>Methanobacteriota</taxon>
        <taxon>Stenosarchaea group</taxon>
        <taxon>Halobacteria</taxon>
        <taxon>Halobacteriales</taxon>
        <taxon>Natrialbaceae</taxon>
        <taxon>Natrarchaeobius</taxon>
    </lineage>
</organism>
<evidence type="ECO:0000313" key="1">
    <source>
        <dbReference type="EMBL" id="RQG91856.1"/>
    </source>
</evidence>
<proteinExistence type="predicted"/>
<dbReference type="Proteomes" id="UP000282323">
    <property type="component" value="Unassembled WGS sequence"/>
</dbReference>